<dbReference type="InterPro" id="IPR029753">
    <property type="entry name" value="D-isomer_DH_CS"/>
</dbReference>
<dbReference type="PANTHER" id="PTHR42789:SF1">
    <property type="entry name" value="D-ISOMER SPECIFIC 2-HYDROXYACID DEHYDROGENASE FAMILY PROTEIN (AFU_ORTHOLOGUE AFUA_6G10090)"/>
    <property type="match status" value="1"/>
</dbReference>
<dbReference type="InterPro" id="IPR036291">
    <property type="entry name" value="NAD(P)-bd_dom_sf"/>
</dbReference>
<dbReference type="GO" id="GO:0016616">
    <property type="term" value="F:oxidoreductase activity, acting on the CH-OH group of donors, NAD or NADP as acceptor"/>
    <property type="evidence" value="ECO:0007669"/>
    <property type="project" value="InterPro"/>
</dbReference>
<dbReference type="PATRIC" id="fig|1423724.4.peg.269"/>
<dbReference type="InterPro" id="IPR006140">
    <property type="entry name" value="D-isomer_DH_NAD-bd"/>
</dbReference>
<dbReference type="Gene3D" id="3.40.50.720">
    <property type="entry name" value="NAD(P)-binding Rossmann-like Domain"/>
    <property type="match status" value="2"/>
</dbReference>
<reference evidence="7 8" key="1">
    <citation type="journal article" date="2015" name="Genome Announc.">
        <title>Expanding the biotechnology potential of lactobacilli through comparative genomics of 213 strains and associated genera.</title>
        <authorList>
            <person name="Sun Z."/>
            <person name="Harris H.M."/>
            <person name="McCann A."/>
            <person name="Guo C."/>
            <person name="Argimon S."/>
            <person name="Zhang W."/>
            <person name="Yang X."/>
            <person name="Jeffery I.B."/>
            <person name="Cooney J.C."/>
            <person name="Kagawa T.F."/>
            <person name="Liu W."/>
            <person name="Song Y."/>
            <person name="Salvetti E."/>
            <person name="Wrobel A."/>
            <person name="Rasinkangas P."/>
            <person name="Parkhill J."/>
            <person name="Rea M.C."/>
            <person name="O'Sullivan O."/>
            <person name="Ritari J."/>
            <person name="Douillard F.P."/>
            <person name="Paul Ross R."/>
            <person name="Yang R."/>
            <person name="Briner A.E."/>
            <person name="Felis G.E."/>
            <person name="de Vos W.M."/>
            <person name="Barrangou R."/>
            <person name="Klaenhammer T.R."/>
            <person name="Caufield P.W."/>
            <person name="Cui Y."/>
            <person name="Zhang H."/>
            <person name="O'Toole P.W."/>
        </authorList>
    </citation>
    <scope>NUCLEOTIDE SEQUENCE [LARGE SCALE GENOMIC DNA]</scope>
    <source>
        <strain evidence="7 8">DSM 16634</strain>
    </source>
</reference>
<dbReference type="InterPro" id="IPR050857">
    <property type="entry name" value="D-2-hydroxyacid_DH"/>
</dbReference>
<evidence type="ECO:0000313" key="8">
    <source>
        <dbReference type="Proteomes" id="UP000051324"/>
    </source>
</evidence>
<dbReference type="InterPro" id="IPR006139">
    <property type="entry name" value="D-isomer_2_OHA_DH_cat_dom"/>
</dbReference>
<keyword evidence="2 4" id="KW-0560">Oxidoreductase</keyword>
<comment type="caution">
    <text evidence="7">The sequence shown here is derived from an EMBL/GenBank/DDBJ whole genome shotgun (WGS) entry which is preliminary data.</text>
</comment>
<evidence type="ECO:0000256" key="4">
    <source>
        <dbReference type="RuleBase" id="RU003719"/>
    </source>
</evidence>
<dbReference type="PROSITE" id="PS00670">
    <property type="entry name" value="D_2_HYDROXYACID_DH_2"/>
    <property type="match status" value="1"/>
</dbReference>
<dbReference type="EMBL" id="AZFT01000048">
    <property type="protein sequence ID" value="KRL84774.1"/>
    <property type="molecule type" value="Genomic_DNA"/>
</dbReference>
<sequence>MSKANILVTGIIPEQGLTKLRETFDVFYDPEIETREWILEHLAEYDGLLLMGTKADKELIDAGKNLKIITANGVGFDHIDIEYAKQKGIVVSNCPQGVRVPTAEMTFALLLAATRRLYFYDKVVREGDWIDVSEQEYMGMSLQGKTLGVYGFGRIGSEVAKFAQVFGMDVIYNDVHRLDEALEQKLGVRYVDFDTLITSADVLTLHAPALPSTAGIINAEVFSKMKDTAYLVNAARGALVNQNDLIEALATHQIAGAGLDVFETEPDIPEALRKLDNVIMAPHAGTGTLEARTAIAKEASENLISYLVDGKALNQVNK</sequence>
<evidence type="ECO:0000313" key="7">
    <source>
        <dbReference type="EMBL" id="KRL84774.1"/>
    </source>
</evidence>
<comment type="similarity">
    <text evidence="1 4">Belongs to the D-isomer specific 2-hydroxyacid dehydrogenase family.</text>
</comment>
<keyword evidence="3" id="KW-0520">NAD</keyword>
<evidence type="ECO:0000256" key="3">
    <source>
        <dbReference type="ARBA" id="ARBA00023027"/>
    </source>
</evidence>
<dbReference type="STRING" id="1423724.FC32_GL000254"/>
<dbReference type="RefSeq" id="WP_025086682.1">
    <property type="nucleotide sequence ID" value="NZ_AZFT01000048.1"/>
</dbReference>
<dbReference type="Proteomes" id="UP000051324">
    <property type="component" value="Unassembled WGS sequence"/>
</dbReference>
<feature type="domain" description="D-isomer specific 2-hydroxyacid dehydrogenase catalytic" evidence="5">
    <location>
        <begin position="7"/>
        <end position="317"/>
    </location>
</feature>
<dbReference type="SUPFAM" id="SSF51735">
    <property type="entry name" value="NAD(P)-binding Rossmann-fold domains"/>
    <property type="match status" value="1"/>
</dbReference>
<dbReference type="GO" id="GO:0051287">
    <property type="term" value="F:NAD binding"/>
    <property type="evidence" value="ECO:0007669"/>
    <property type="project" value="InterPro"/>
</dbReference>
<evidence type="ECO:0000259" key="5">
    <source>
        <dbReference type="Pfam" id="PF00389"/>
    </source>
</evidence>
<gene>
    <name evidence="7" type="ORF">FC32_GL000254</name>
</gene>
<dbReference type="FunFam" id="3.40.50.720:FF:000203">
    <property type="entry name" value="D-3-phosphoglycerate dehydrogenase (SerA)"/>
    <property type="match status" value="1"/>
</dbReference>
<evidence type="ECO:0000256" key="2">
    <source>
        <dbReference type="ARBA" id="ARBA00023002"/>
    </source>
</evidence>
<feature type="domain" description="D-isomer specific 2-hydroxyacid dehydrogenase NAD-binding" evidence="6">
    <location>
        <begin position="107"/>
        <end position="285"/>
    </location>
</feature>
<protein>
    <submittedName>
        <fullName evidence="7">Glyoxylate reductase</fullName>
    </submittedName>
</protein>
<organism evidence="7 8">
    <name type="scientific">Ligilactobacillus apodemi DSM 16634 = JCM 16172</name>
    <dbReference type="NCBI Taxonomy" id="1423724"/>
    <lineage>
        <taxon>Bacteria</taxon>
        <taxon>Bacillati</taxon>
        <taxon>Bacillota</taxon>
        <taxon>Bacilli</taxon>
        <taxon>Lactobacillales</taxon>
        <taxon>Lactobacillaceae</taxon>
        <taxon>Ligilactobacillus</taxon>
    </lineage>
</organism>
<proteinExistence type="inferred from homology"/>
<dbReference type="Pfam" id="PF02826">
    <property type="entry name" value="2-Hacid_dh_C"/>
    <property type="match status" value="1"/>
</dbReference>
<dbReference type="PROSITE" id="PS00671">
    <property type="entry name" value="D_2_HYDROXYACID_DH_3"/>
    <property type="match status" value="1"/>
</dbReference>
<keyword evidence="8" id="KW-1185">Reference proteome</keyword>
<dbReference type="OrthoDB" id="9805416at2"/>
<dbReference type="eggNOG" id="COG1052">
    <property type="taxonomic scope" value="Bacteria"/>
</dbReference>
<evidence type="ECO:0000259" key="6">
    <source>
        <dbReference type="Pfam" id="PF02826"/>
    </source>
</evidence>
<dbReference type="AlphaFoldDB" id="A0A0R1TU19"/>
<dbReference type="Pfam" id="PF00389">
    <property type="entry name" value="2-Hacid_dh"/>
    <property type="match status" value="1"/>
</dbReference>
<evidence type="ECO:0000256" key="1">
    <source>
        <dbReference type="ARBA" id="ARBA00005854"/>
    </source>
</evidence>
<dbReference type="SUPFAM" id="SSF52283">
    <property type="entry name" value="Formate/glycerate dehydrogenase catalytic domain-like"/>
    <property type="match status" value="1"/>
</dbReference>
<name>A0A0R1TU19_9LACO</name>
<accession>A0A0R1TU19</accession>
<dbReference type="PANTHER" id="PTHR42789">
    <property type="entry name" value="D-ISOMER SPECIFIC 2-HYDROXYACID DEHYDROGENASE FAMILY PROTEIN (AFU_ORTHOLOGUE AFUA_6G10090)"/>
    <property type="match status" value="1"/>
</dbReference>